<evidence type="ECO:0000256" key="7">
    <source>
        <dbReference type="RuleBase" id="RU365059"/>
    </source>
</evidence>
<dbReference type="Pfam" id="PF03029">
    <property type="entry name" value="ATP_bind_1"/>
    <property type="match status" value="1"/>
</dbReference>
<keyword evidence="10" id="KW-1185">Reference proteome</keyword>
<keyword evidence="8" id="KW-0812">Transmembrane</keyword>
<dbReference type="Gene3D" id="3.40.50.300">
    <property type="entry name" value="P-loop containing nucleotide triphosphate hydrolases"/>
    <property type="match status" value="1"/>
</dbReference>
<comment type="subunit">
    <text evidence="7">Binds to RNA polymerase II (RNAPII).</text>
</comment>
<organism evidence="9 10">
    <name type="scientific">Oikopleura dioica</name>
    <name type="common">Tunicate</name>
    <dbReference type="NCBI Taxonomy" id="34765"/>
    <lineage>
        <taxon>Eukaryota</taxon>
        <taxon>Metazoa</taxon>
        <taxon>Chordata</taxon>
        <taxon>Tunicata</taxon>
        <taxon>Appendicularia</taxon>
        <taxon>Copelata</taxon>
        <taxon>Oikopleuridae</taxon>
        <taxon>Oikopleura</taxon>
    </lineage>
</organism>
<reference evidence="9 10" key="1">
    <citation type="submission" date="2021-04" db="EMBL/GenBank/DDBJ databases">
        <authorList>
            <person name="Bliznina A."/>
        </authorList>
    </citation>
    <scope>NUCLEOTIDE SEQUENCE [LARGE SCALE GENOMIC DNA]</scope>
</reference>
<gene>
    <name evidence="9" type="ORF">OKIOD_LOCUS12460</name>
</gene>
<keyword evidence="8" id="KW-0472">Membrane</keyword>
<dbReference type="PANTHER" id="PTHR21231:SF7">
    <property type="entry name" value="GPN-LOOP GTPASE 3"/>
    <property type="match status" value="1"/>
</dbReference>
<evidence type="ECO:0000313" key="9">
    <source>
        <dbReference type="EMBL" id="CAG5108228.1"/>
    </source>
</evidence>
<dbReference type="InterPro" id="IPR030228">
    <property type="entry name" value="Gpn3"/>
</dbReference>
<dbReference type="InterPro" id="IPR027417">
    <property type="entry name" value="P-loop_NTPase"/>
</dbReference>
<dbReference type="SUPFAM" id="SSF52540">
    <property type="entry name" value="P-loop containing nucleoside triphosphate hydrolases"/>
    <property type="match status" value="1"/>
</dbReference>
<dbReference type="Proteomes" id="UP001158576">
    <property type="component" value="Chromosome 1"/>
</dbReference>
<name>A0ABN7SZ92_OIKDI</name>
<dbReference type="EMBL" id="OU015566">
    <property type="protein sequence ID" value="CAG5108228.1"/>
    <property type="molecule type" value="Genomic_DNA"/>
</dbReference>
<evidence type="ECO:0000256" key="6">
    <source>
        <dbReference type="ARBA" id="ARBA00023134"/>
    </source>
</evidence>
<evidence type="ECO:0000256" key="5">
    <source>
        <dbReference type="ARBA" id="ARBA00022801"/>
    </source>
</evidence>
<feature type="transmembrane region" description="Helical" evidence="8">
    <location>
        <begin position="79"/>
        <end position="102"/>
    </location>
</feature>
<keyword evidence="4 7" id="KW-0547">Nucleotide-binding</keyword>
<keyword evidence="6 7" id="KW-0342">GTP-binding</keyword>
<evidence type="ECO:0000256" key="8">
    <source>
        <dbReference type="SAM" id="Phobius"/>
    </source>
</evidence>
<keyword evidence="8" id="KW-1133">Transmembrane helix</keyword>
<keyword evidence="5 7" id="KW-0378">Hydrolase</keyword>
<evidence type="ECO:0000256" key="3">
    <source>
        <dbReference type="ARBA" id="ARBA00014587"/>
    </source>
</evidence>
<protein>
    <recommendedName>
        <fullName evidence="3 7">GPN-loop GTPase 3</fullName>
    </recommendedName>
</protein>
<evidence type="ECO:0000256" key="1">
    <source>
        <dbReference type="ARBA" id="ARBA00002411"/>
    </source>
</evidence>
<comment type="function">
    <text evidence="1">Small GTPase required for proper localization of RNA polymerase II (RNAPII). May act at an RNAP assembly step prior to nuclear import.</text>
</comment>
<evidence type="ECO:0000256" key="4">
    <source>
        <dbReference type="ARBA" id="ARBA00022741"/>
    </source>
</evidence>
<comment type="similarity">
    <text evidence="2 7">Belongs to the GPN-loop GTPase family.</text>
</comment>
<comment type="function">
    <text evidence="7">Small GTPase required for proper nuclear import of RNA polymerase II and III (RNAPII and RNAPIII). May act at an RNAP assembly step prior to nuclear import.</text>
</comment>
<sequence length="412" mass="47395">MERTVKAKTIRELRAIKDEYENDGGNQGLDYVHLNDPLLSEVDPNRTNYFVNRNSLNPPLGEVDRKTRRKIARIKFSQLIFQATVGVFFATFGLYSVFFSGYDCALEANTVAEDPTYAGSMISNMKWKNAMETMPAYAQLVVGPAGSGKSTYCHMMQQHFQVLGRSCRVVNLDPAAEQYQYEAEVDIRELISIEDVMDDEELRLGPNGGLVFCMEYLTENFEWLKENMDPQEDDYYIIDCPGQIELYTHLDVMKVIVDKLKSWDFRIGAVFLMDSQFLVERGKYISGTMAALSCMTKLEVPHMNIMTKIDVLSPSAREEIDNYTDPSCYERVENATKYTKRYAKLVDSLFRVIDDYSLVNFQPLDSSDEESINYALAIIDTMLQWGEDQDVKVRDEEERDFENEMTDLNLDD</sequence>
<dbReference type="PANTHER" id="PTHR21231">
    <property type="entry name" value="XPA-BINDING PROTEIN 1-RELATED"/>
    <property type="match status" value="1"/>
</dbReference>
<dbReference type="CDD" id="cd17872">
    <property type="entry name" value="GPN3"/>
    <property type="match status" value="1"/>
</dbReference>
<accession>A0ABN7SZ92</accession>
<proteinExistence type="inferred from homology"/>
<dbReference type="InterPro" id="IPR004130">
    <property type="entry name" value="Gpn"/>
</dbReference>
<evidence type="ECO:0000256" key="2">
    <source>
        <dbReference type="ARBA" id="ARBA00005290"/>
    </source>
</evidence>
<evidence type="ECO:0000313" key="10">
    <source>
        <dbReference type="Proteomes" id="UP001158576"/>
    </source>
</evidence>